<evidence type="ECO:0000256" key="1">
    <source>
        <dbReference type="ARBA" id="ARBA00023002"/>
    </source>
</evidence>
<evidence type="ECO:0000313" key="5">
    <source>
        <dbReference type="Proteomes" id="UP000787635"/>
    </source>
</evidence>
<protein>
    <submittedName>
        <fullName evidence="4">FAD-dependent monooxygenase</fullName>
    </submittedName>
</protein>
<keyword evidence="1" id="KW-0560">Oxidoreductase</keyword>
<sequence>RDATRPSAISAPWHSSAWPVQAKLGVHRTGSRPLWHNAAARAWPEIEPLVRHLEHGDLEHATYRDVWAAPPYDRRVVLVGDAAHGTSPQLGQGTTQALRDAEALAEALSGPGDLAAQLAAYWQARRRRTAYYRLASRALTPAFQSGIPGLGWLRDRLAGPIGRWSPVRNQALLTLAGLKDGLFSSDAL</sequence>
<dbReference type="InterPro" id="IPR050493">
    <property type="entry name" value="FAD-dep_Monooxygenase_BioMet"/>
</dbReference>
<accession>A0ABX1E1C6</accession>
<dbReference type="Pfam" id="PF01494">
    <property type="entry name" value="FAD_binding_3"/>
    <property type="match status" value="1"/>
</dbReference>
<gene>
    <name evidence="4" type="ORF">HEQ75_08810</name>
</gene>
<dbReference type="InterPro" id="IPR002938">
    <property type="entry name" value="FAD-bd"/>
</dbReference>
<dbReference type="PANTHER" id="PTHR13789:SF309">
    <property type="entry name" value="PUTATIVE (AFU_ORTHOLOGUE AFUA_6G14510)-RELATED"/>
    <property type="match status" value="1"/>
</dbReference>
<dbReference type="EMBL" id="JAAVNE010000010">
    <property type="protein sequence ID" value="NKC30962.1"/>
    <property type="molecule type" value="Genomic_DNA"/>
</dbReference>
<reference evidence="4 5" key="1">
    <citation type="submission" date="2020-03" db="EMBL/GenBank/DDBJ databases">
        <title>Roseomonas selenitidurans sp. nov. isolated from urban soil.</title>
        <authorList>
            <person name="Liu H."/>
        </authorList>
    </citation>
    <scope>NUCLEOTIDE SEQUENCE [LARGE SCALE GENOMIC DNA]</scope>
    <source>
        <strain evidence="4 5">BU-1</strain>
    </source>
</reference>
<organism evidence="4 5">
    <name type="scientific">Falsiroseomonas selenitidurans</name>
    <dbReference type="NCBI Taxonomy" id="2716335"/>
    <lineage>
        <taxon>Bacteria</taxon>
        <taxon>Pseudomonadati</taxon>
        <taxon>Pseudomonadota</taxon>
        <taxon>Alphaproteobacteria</taxon>
        <taxon>Acetobacterales</taxon>
        <taxon>Roseomonadaceae</taxon>
        <taxon>Falsiroseomonas</taxon>
    </lineage>
</organism>
<dbReference type="RefSeq" id="WP_168029361.1">
    <property type="nucleotide sequence ID" value="NZ_JAAVNE010000010.1"/>
</dbReference>
<evidence type="ECO:0000259" key="3">
    <source>
        <dbReference type="Pfam" id="PF01494"/>
    </source>
</evidence>
<proteinExistence type="predicted"/>
<dbReference type="Proteomes" id="UP000787635">
    <property type="component" value="Unassembled WGS sequence"/>
</dbReference>
<evidence type="ECO:0000256" key="2">
    <source>
        <dbReference type="ARBA" id="ARBA00023033"/>
    </source>
</evidence>
<dbReference type="PANTHER" id="PTHR13789">
    <property type="entry name" value="MONOOXYGENASE"/>
    <property type="match status" value="1"/>
</dbReference>
<dbReference type="GO" id="GO:0004497">
    <property type="term" value="F:monooxygenase activity"/>
    <property type="evidence" value="ECO:0007669"/>
    <property type="project" value="UniProtKB-KW"/>
</dbReference>
<evidence type="ECO:0000313" key="4">
    <source>
        <dbReference type="EMBL" id="NKC30962.1"/>
    </source>
</evidence>
<comment type="caution">
    <text evidence="4">The sequence shown here is derived from an EMBL/GenBank/DDBJ whole genome shotgun (WGS) entry which is preliminary data.</text>
</comment>
<dbReference type="Gene3D" id="3.50.50.60">
    <property type="entry name" value="FAD/NAD(P)-binding domain"/>
    <property type="match status" value="1"/>
</dbReference>
<keyword evidence="2 4" id="KW-0503">Monooxygenase</keyword>
<dbReference type="SUPFAM" id="SSF51905">
    <property type="entry name" value="FAD/NAD(P)-binding domain"/>
    <property type="match status" value="1"/>
</dbReference>
<feature type="domain" description="FAD-binding" evidence="3">
    <location>
        <begin position="12"/>
        <end position="110"/>
    </location>
</feature>
<name>A0ABX1E1C6_9PROT</name>
<dbReference type="InterPro" id="IPR036188">
    <property type="entry name" value="FAD/NAD-bd_sf"/>
</dbReference>
<feature type="non-terminal residue" evidence="4">
    <location>
        <position position="1"/>
    </location>
</feature>
<keyword evidence="5" id="KW-1185">Reference proteome</keyword>